<dbReference type="SUPFAM" id="SSF53335">
    <property type="entry name" value="S-adenosyl-L-methionine-dependent methyltransferases"/>
    <property type="match status" value="1"/>
</dbReference>
<organism evidence="1 2">
    <name type="scientific">Pannonibacter tanglangensis</name>
    <dbReference type="NCBI Taxonomy" id="2750084"/>
    <lineage>
        <taxon>Bacteria</taxon>
        <taxon>Pseudomonadati</taxon>
        <taxon>Pseudomonadota</taxon>
        <taxon>Alphaproteobacteria</taxon>
        <taxon>Hyphomicrobiales</taxon>
        <taxon>Stappiaceae</taxon>
        <taxon>Pannonibacter</taxon>
    </lineage>
</organism>
<dbReference type="RefSeq" id="WP_161673498.1">
    <property type="nucleotide sequence ID" value="NZ_JAABLP010000001.1"/>
</dbReference>
<dbReference type="Proteomes" id="UP000541347">
    <property type="component" value="Unassembled WGS sequence"/>
</dbReference>
<evidence type="ECO:0008006" key="3">
    <source>
        <dbReference type="Google" id="ProtNLM"/>
    </source>
</evidence>
<name>A0ABW9ZFR3_9HYPH</name>
<comment type="caution">
    <text evidence="1">The sequence shown here is derived from an EMBL/GenBank/DDBJ whole genome shotgun (WGS) entry which is preliminary data.</text>
</comment>
<proteinExistence type="predicted"/>
<dbReference type="EMBL" id="JAABLP010000001">
    <property type="protein sequence ID" value="NBN62496.1"/>
    <property type="molecule type" value="Genomic_DNA"/>
</dbReference>
<reference evidence="1 2" key="1">
    <citation type="submission" date="2020-01" db="EMBL/GenBank/DDBJ databases">
        <authorList>
            <person name="Peng S.Y."/>
            <person name="Li J."/>
            <person name="Wang M."/>
            <person name="Wang L."/>
            <person name="Wang C.Q."/>
            <person name="Wang J.R."/>
        </authorList>
    </citation>
    <scope>NUCLEOTIDE SEQUENCE [LARGE SCALE GENOMIC DNA]</scope>
    <source>
        <strain evidence="1 2">XCT-34</strain>
    </source>
</reference>
<dbReference type="Gene3D" id="3.40.50.150">
    <property type="entry name" value="Vaccinia Virus protein VP39"/>
    <property type="match status" value="1"/>
</dbReference>
<protein>
    <recommendedName>
        <fullName evidence="3">Class I SAM-dependent methyltransferase</fullName>
    </recommendedName>
</protein>
<accession>A0ABW9ZFR3</accession>
<dbReference type="InterPro" id="IPR029063">
    <property type="entry name" value="SAM-dependent_MTases_sf"/>
</dbReference>
<sequence length="302" mass="33801">MHAWEKPVLRLDPANAPTAIAPAFQPVEALVGGFALTDFNDPARARAYADALDLWPHLAGAGEPTATDPLAELRDGVQKADPLGPVLGDLCRLHWLALRRRSVSVLEFGSGFSTVILAHAMRLLAGHFDGWARRHLRTEQPFHVHAVEEDPRYQALTRERLGPALQPHATVTRSSVELITHDNRFATVYSELPNIAPDLIYLDGPSQFATTARLNGFSIASPERMPMSADILRLEFFLEPGCVLIVDGRTQNARFLRSYFRRAWAYHHDRAGDIHLFELQEEPLGPINQRRLDFSLSQGWLL</sequence>
<evidence type="ECO:0000313" key="2">
    <source>
        <dbReference type="Proteomes" id="UP000541347"/>
    </source>
</evidence>
<evidence type="ECO:0000313" key="1">
    <source>
        <dbReference type="EMBL" id="NBN62496.1"/>
    </source>
</evidence>
<keyword evidence="2" id="KW-1185">Reference proteome</keyword>
<gene>
    <name evidence="1" type="ORF">GWI71_02275</name>
</gene>